<dbReference type="CDD" id="cd00279">
    <property type="entry name" value="YlxR"/>
    <property type="match status" value="1"/>
</dbReference>
<reference evidence="2" key="1">
    <citation type="submission" date="2023-07" db="EMBL/GenBank/DDBJ databases">
        <title>Between Cages and Wild: Unraveling the Impact of Captivity on Animal Microbiomes and Antimicrobial Resistance.</title>
        <authorList>
            <person name="Schmartz G.P."/>
            <person name="Rehner J."/>
            <person name="Schuff M.J."/>
            <person name="Becker S.L."/>
            <person name="Kravczyk M."/>
            <person name="Gurevich A."/>
            <person name="Francke R."/>
            <person name="Mueller R."/>
            <person name="Keller V."/>
            <person name="Keller A."/>
        </authorList>
    </citation>
    <scope>NUCLEOTIDE SEQUENCE</scope>
    <source>
        <strain evidence="2">S39M_St_73</strain>
    </source>
</reference>
<dbReference type="AlphaFoldDB" id="A0AA43U739"/>
<gene>
    <name evidence="2" type="ORF">Q4F26_00285</name>
</gene>
<dbReference type="SUPFAM" id="SSF64376">
    <property type="entry name" value="YlxR-like"/>
    <property type="match status" value="1"/>
</dbReference>
<keyword evidence="3" id="KW-1185">Reference proteome</keyword>
<evidence type="ECO:0000313" key="2">
    <source>
        <dbReference type="EMBL" id="MDO5456756.1"/>
    </source>
</evidence>
<evidence type="ECO:0000259" key="1">
    <source>
        <dbReference type="Pfam" id="PF04296"/>
    </source>
</evidence>
<dbReference type="Pfam" id="PF04296">
    <property type="entry name" value="YlxR"/>
    <property type="match status" value="1"/>
</dbReference>
<dbReference type="NCBIfam" id="NF047356">
    <property type="entry name" value="RNA_bind_RnpM"/>
    <property type="match status" value="1"/>
</dbReference>
<organism evidence="2 3">
    <name type="scientific">Atopococcus tabaci</name>
    <dbReference type="NCBI Taxonomy" id="269774"/>
    <lineage>
        <taxon>Bacteria</taxon>
        <taxon>Bacillati</taxon>
        <taxon>Bacillota</taxon>
        <taxon>Bacilli</taxon>
        <taxon>Lactobacillales</taxon>
        <taxon>Carnobacteriaceae</taxon>
        <taxon>Atopococcus</taxon>
    </lineage>
</organism>
<dbReference type="InterPro" id="IPR007393">
    <property type="entry name" value="YlxR_dom"/>
</dbReference>
<evidence type="ECO:0000313" key="3">
    <source>
        <dbReference type="Proteomes" id="UP001171751"/>
    </source>
</evidence>
<feature type="domain" description="YlxR" evidence="1">
    <location>
        <begin position="9"/>
        <end position="82"/>
    </location>
</feature>
<dbReference type="InterPro" id="IPR037465">
    <property type="entry name" value="YlxR"/>
</dbReference>
<protein>
    <submittedName>
        <fullName evidence="2">YlxR family protein</fullName>
    </submittedName>
</protein>
<comment type="caution">
    <text evidence="2">The sequence shown here is derived from an EMBL/GenBank/DDBJ whole genome shotgun (WGS) entry which is preliminary data.</text>
</comment>
<dbReference type="PANTHER" id="PTHR34215">
    <property type="entry name" value="BLL0784 PROTEIN"/>
    <property type="match status" value="1"/>
</dbReference>
<dbReference type="Gene3D" id="3.30.1230.10">
    <property type="entry name" value="YlxR-like"/>
    <property type="match status" value="1"/>
</dbReference>
<accession>A0AA43U739</accession>
<dbReference type="Proteomes" id="UP001171751">
    <property type="component" value="Unassembled WGS sequence"/>
</dbReference>
<name>A0AA43U739_9LACT</name>
<dbReference type="InterPro" id="IPR035931">
    <property type="entry name" value="YlxR-like_sf"/>
</dbReference>
<dbReference type="EMBL" id="JAUNQW010000001">
    <property type="protein sequence ID" value="MDO5456756.1"/>
    <property type="molecule type" value="Genomic_DNA"/>
</dbReference>
<sequence>MKKKKVPLRKCVVTNEMKPKQEMVRVVKDKEDSITIDPSGRQNGRGAYISLDPTILDKARKGRALDRSLGITLSEEFYDELSEHINYQYARKQIQ</sequence>
<dbReference type="PANTHER" id="PTHR34215:SF1">
    <property type="entry name" value="YLXR DOMAIN-CONTAINING PROTEIN"/>
    <property type="match status" value="1"/>
</dbReference>
<proteinExistence type="predicted"/>